<evidence type="ECO:0008006" key="3">
    <source>
        <dbReference type="Google" id="ProtNLM"/>
    </source>
</evidence>
<evidence type="ECO:0000313" key="1">
    <source>
        <dbReference type="EMBL" id="RVW94330.1"/>
    </source>
</evidence>
<reference evidence="1 2" key="1">
    <citation type="journal article" date="2018" name="PLoS Genet.">
        <title>Population sequencing reveals clonal diversity and ancestral inbreeding in the grapevine cultivar Chardonnay.</title>
        <authorList>
            <person name="Roach M.J."/>
            <person name="Johnson D.L."/>
            <person name="Bohlmann J."/>
            <person name="van Vuuren H.J."/>
            <person name="Jones S.J."/>
            <person name="Pretorius I.S."/>
            <person name="Schmidt S.A."/>
            <person name="Borneman A.R."/>
        </authorList>
    </citation>
    <scope>NUCLEOTIDE SEQUENCE [LARGE SCALE GENOMIC DNA]</scope>
    <source>
        <strain evidence="2">cv. Chardonnay</strain>
        <tissue evidence="1">Leaf</tissue>
    </source>
</reference>
<name>A0A438IC96_VITVI</name>
<dbReference type="PANTHER" id="PTHR16128:SF5">
    <property type="entry name" value="FAD_NAD(P)-BINDING OXIDOREDUCTASE FAMILY PROTEIN"/>
    <property type="match status" value="1"/>
</dbReference>
<gene>
    <name evidence="1" type="ORF">CK203_037842</name>
</gene>
<protein>
    <recommendedName>
        <fullName evidence="3">Amine oxidase domain-containing protein</fullName>
    </recommendedName>
</protein>
<dbReference type="PANTHER" id="PTHR16128">
    <property type="entry name" value="FAD/NAD(P)-BINDING OXIDOREDUCTASE FAMILY PROTEIN"/>
    <property type="match status" value="1"/>
</dbReference>
<dbReference type="AlphaFoldDB" id="A0A438IC96"/>
<proteinExistence type="predicted"/>
<dbReference type="InterPro" id="IPR036188">
    <property type="entry name" value="FAD/NAD-bd_sf"/>
</dbReference>
<dbReference type="EMBL" id="QGNW01000122">
    <property type="protein sequence ID" value="RVW94330.1"/>
    <property type="molecule type" value="Genomic_DNA"/>
</dbReference>
<organism evidence="1 2">
    <name type="scientific">Vitis vinifera</name>
    <name type="common">Grape</name>
    <dbReference type="NCBI Taxonomy" id="29760"/>
    <lineage>
        <taxon>Eukaryota</taxon>
        <taxon>Viridiplantae</taxon>
        <taxon>Streptophyta</taxon>
        <taxon>Embryophyta</taxon>
        <taxon>Tracheophyta</taxon>
        <taxon>Spermatophyta</taxon>
        <taxon>Magnoliopsida</taxon>
        <taxon>eudicotyledons</taxon>
        <taxon>Gunneridae</taxon>
        <taxon>Pentapetalae</taxon>
        <taxon>rosids</taxon>
        <taxon>Vitales</taxon>
        <taxon>Vitaceae</taxon>
        <taxon>Viteae</taxon>
        <taxon>Vitis</taxon>
    </lineage>
</organism>
<dbReference type="Proteomes" id="UP000288805">
    <property type="component" value="Unassembled WGS sequence"/>
</dbReference>
<dbReference type="Gene3D" id="3.50.50.60">
    <property type="entry name" value="FAD/NAD(P)-binding domain"/>
    <property type="match status" value="1"/>
</dbReference>
<accession>A0A438IC96</accession>
<evidence type="ECO:0000313" key="2">
    <source>
        <dbReference type="Proteomes" id="UP000288805"/>
    </source>
</evidence>
<sequence>MTCLMKRLLGYGEVLMGSAFPAASIAREEKCLWDKKKRVAICGDFCVSPTVEGAILSGMAASSKLTEFLSCL</sequence>
<comment type="caution">
    <text evidence="1">The sequence shown here is derived from an EMBL/GenBank/DDBJ whole genome shotgun (WGS) entry which is preliminary data.</text>
</comment>